<gene>
    <name evidence="1" type="ORF">L6452_40633</name>
</gene>
<proteinExistence type="predicted"/>
<reference evidence="2" key="1">
    <citation type="journal article" date="2022" name="Mol. Ecol. Resour.">
        <title>The genomes of chicory, endive, great burdock and yacon provide insights into Asteraceae palaeo-polyploidization history and plant inulin production.</title>
        <authorList>
            <person name="Fan W."/>
            <person name="Wang S."/>
            <person name="Wang H."/>
            <person name="Wang A."/>
            <person name="Jiang F."/>
            <person name="Liu H."/>
            <person name="Zhao H."/>
            <person name="Xu D."/>
            <person name="Zhang Y."/>
        </authorList>
    </citation>
    <scope>NUCLEOTIDE SEQUENCE [LARGE SCALE GENOMIC DNA]</scope>
    <source>
        <strain evidence="2">cv. Niubang</strain>
    </source>
</reference>
<evidence type="ECO:0000313" key="1">
    <source>
        <dbReference type="EMBL" id="KAI3669398.1"/>
    </source>
</evidence>
<dbReference type="EMBL" id="CM042062">
    <property type="protein sequence ID" value="KAI3669398.1"/>
    <property type="molecule type" value="Genomic_DNA"/>
</dbReference>
<comment type="caution">
    <text evidence="1">The sequence shown here is derived from an EMBL/GenBank/DDBJ whole genome shotgun (WGS) entry which is preliminary data.</text>
</comment>
<name>A0ACB8XLW8_ARCLA</name>
<organism evidence="1 2">
    <name type="scientific">Arctium lappa</name>
    <name type="common">Greater burdock</name>
    <name type="synonym">Lappa major</name>
    <dbReference type="NCBI Taxonomy" id="4217"/>
    <lineage>
        <taxon>Eukaryota</taxon>
        <taxon>Viridiplantae</taxon>
        <taxon>Streptophyta</taxon>
        <taxon>Embryophyta</taxon>
        <taxon>Tracheophyta</taxon>
        <taxon>Spermatophyta</taxon>
        <taxon>Magnoliopsida</taxon>
        <taxon>eudicotyledons</taxon>
        <taxon>Gunneridae</taxon>
        <taxon>Pentapetalae</taxon>
        <taxon>asterids</taxon>
        <taxon>campanulids</taxon>
        <taxon>Asterales</taxon>
        <taxon>Asteraceae</taxon>
        <taxon>Carduoideae</taxon>
        <taxon>Cardueae</taxon>
        <taxon>Arctiinae</taxon>
        <taxon>Arctium</taxon>
    </lineage>
</organism>
<protein>
    <submittedName>
        <fullName evidence="1">Uncharacterized protein</fullName>
    </submittedName>
</protein>
<accession>A0ACB8XLW8</accession>
<reference evidence="1 2" key="2">
    <citation type="journal article" date="2022" name="Mol. Ecol. Resour.">
        <title>The genomes of chicory, endive, great burdock and yacon provide insights into Asteraceae paleo-polyploidization history and plant inulin production.</title>
        <authorList>
            <person name="Fan W."/>
            <person name="Wang S."/>
            <person name="Wang H."/>
            <person name="Wang A."/>
            <person name="Jiang F."/>
            <person name="Liu H."/>
            <person name="Zhao H."/>
            <person name="Xu D."/>
            <person name="Zhang Y."/>
        </authorList>
    </citation>
    <scope>NUCLEOTIDE SEQUENCE [LARGE SCALE GENOMIC DNA]</scope>
    <source>
        <strain evidence="2">cv. Niubang</strain>
    </source>
</reference>
<sequence>MHKGECMMDRDGCYKCGKTGHMAWDYQGPRSCYLCGSPDHIKTDCPQLKKGATGGADDSRVLVGEVNEGCRIDIDGHSFLLRLYPMGMGEFDVVVGMYWLASNDANIVCNKKLIRISLPSKEEVVVYGDRRDKKSCLISMIKARQCLAKGCVGFLAYVLDVKKEKKGLESVPVVCEYPEVFPEDLTTLPPDRHVEFRIDLMPGVAPITREPYRLAPTEMKKMMTQLQELLDKGFIHPSTSP</sequence>
<evidence type="ECO:0000313" key="2">
    <source>
        <dbReference type="Proteomes" id="UP001055879"/>
    </source>
</evidence>
<keyword evidence="2" id="KW-1185">Reference proteome</keyword>
<dbReference type="Proteomes" id="UP001055879">
    <property type="component" value="Linkage Group LG16"/>
</dbReference>